<evidence type="ECO:0000313" key="15">
    <source>
        <dbReference type="Proteomes" id="UP000032366"/>
    </source>
</evidence>
<dbReference type="Pfam" id="PF00156">
    <property type="entry name" value="Pribosyltran"/>
    <property type="match status" value="1"/>
</dbReference>
<dbReference type="PROSITE" id="PS51278">
    <property type="entry name" value="GATASE_TYPE_2"/>
    <property type="match status" value="1"/>
</dbReference>
<dbReference type="GO" id="GO:0000287">
    <property type="term" value="F:magnesium ion binding"/>
    <property type="evidence" value="ECO:0007669"/>
    <property type="project" value="UniProtKB-UniRule"/>
</dbReference>
<dbReference type="InterPro" id="IPR035584">
    <property type="entry name" value="PurF_N"/>
</dbReference>
<feature type="binding site" evidence="7 11">
    <location>
        <position position="448"/>
    </location>
    <ligand>
        <name>[4Fe-4S] cluster</name>
        <dbReference type="ChEBI" id="CHEBI:49883"/>
    </ligand>
</feature>
<evidence type="ECO:0000256" key="11">
    <source>
        <dbReference type="PIRSR" id="PIRSR000485-3"/>
    </source>
</evidence>
<dbReference type="SUPFAM" id="SSF56235">
    <property type="entry name" value="N-terminal nucleophile aminohydrolases (Ntn hydrolases)"/>
    <property type="match status" value="1"/>
</dbReference>
<evidence type="ECO:0000256" key="7">
    <source>
        <dbReference type="HAMAP-Rule" id="MF_01931"/>
    </source>
</evidence>
<keyword evidence="7 10" id="KW-0479">Metal-binding</keyword>
<comment type="cofactor">
    <cofactor evidence="7 10">
        <name>Mg(2+)</name>
        <dbReference type="ChEBI" id="CHEBI:18420"/>
    </cofactor>
    <text evidence="7 10">Binds 1 Mg(2+) ion per subunit.</text>
</comment>
<dbReference type="EC" id="2.4.2.14" evidence="7"/>
<comment type="similarity">
    <text evidence="2 7 8">In the C-terminal section; belongs to the purine/pyrimidine phosphoribosyltransferase family.</text>
</comment>
<dbReference type="GO" id="GO:0009113">
    <property type="term" value="P:purine nucleobase biosynthetic process"/>
    <property type="evidence" value="ECO:0007669"/>
    <property type="project" value="UniProtKB-UniRule"/>
</dbReference>
<dbReference type="InterPro" id="IPR005854">
    <property type="entry name" value="PurF"/>
</dbReference>
<keyword evidence="7" id="KW-0004">4Fe-4S</keyword>
<keyword evidence="3 7" id="KW-0328">Glycosyltransferase</keyword>
<feature type="binding site" evidence="7 10">
    <location>
        <position position="294"/>
    </location>
    <ligand>
        <name>Mg(2+)</name>
        <dbReference type="ChEBI" id="CHEBI:18420"/>
    </ligand>
</feature>
<keyword evidence="5 7" id="KW-0658">Purine biosynthesis</keyword>
<keyword evidence="4 7" id="KW-0808">Transferase</keyword>
<dbReference type="Proteomes" id="UP000032366">
    <property type="component" value="Unassembled WGS sequence"/>
</dbReference>
<feature type="domain" description="Glutamine amidotransferase type-2" evidence="12">
    <location>
        <begin position="11"/>
        <end position="230"/>
    </location>
</feature>
<comment type="function">
    <text evidence="7">Catalyzes the formation of phosphoribosylamine from phosphoribosylpyrophosphate (PRPP) and glutamine.</text>
</comment>
<dbReference type="Gene3D" id="3.40.50.2020">
    <property type="match status" value="1"/>
</dbReference>
<name>A0A0D6XN26_9STAP</name>
<organism evidence="14 16">
    <name type="scientific">Staphylococcus microti</name>
    <dbReference type="NCBI Taxonomy" id="569857"/>
    <lineage>
        <taxon>Bacteria</taxon>
        <taxon>Bacillati</taxon>
        <taxon>Bacillota</taxon>
        <taxon>Bacilli</taxon>
        <taxon>Bacillales</taxon>
        <taxon>Staphylococcaceae</taxon>
        <taxon>Staphylococcus</taxon>
    </lineage>
</organism>
<evidence type="ECO:0000313" key="14">
    <source>
        <dbReference type="EMBL" id="SUM57104.1"/>
    </source>
</evidence>
<comment type="catalytic activity">
    <reaction evidence="7 8">
        <text>5-phospho-beta-D-ribosylamine + L-glutamate + diphosphate = 5-phospho-alpha-D-ribose 1-diphosphate + L-glutamine + H2O</text>
        <dbReference type="Rhea" id="RHEA:14905"/>
        <dbReference type="ChEBI" id="CHEBI:15377"/>
        <dbReference type="ChEBI" id="CHEBI:29985"/>
        <dbReference type="ChEBI" id="CHEBI:33019"/>
        <dbReference type="ChEBI" id="CHEBI:58017"/>
        <dbReference type="ChEBI" id="CHEBI:58359"/>
        <dbReference type="ChEBI" id="CHEBI:58681"/>
        <dbReference type="EC" id="2.4.2.14"/>
    </reaction>
</comment>
<evidence type="ECO:0000256" key="2">
    <source>
        <dbReference type="ARBA" id="ARBA00010138"/>
    </source>
</evidence>
<reference evidence="14 16" key="2">
    <citation type="submission" date="2018-06" db="EMBL/GenBank/DDBJ databases">
        <authorList>
            <consortium name="Pathogen Informatics"/>
            <person name="Doyle S."/>
        </authorList>
    </citation>
    <scope>NUCLEOTIDE SEQUENCE [LARGE SCALE GENOMIC DNA]</scope>
    <source>
        <strain evidence="14 16">NCTC13832</strain>
    </source>
</reference>
<gene>
    <name evidence="7 14" type="primary">purF</name>
    <name evidence="14" type="ORF">NCTC13832_00772</name>
    <name evidence="13" type="ORF">TP70_09920</name>
</gene>
<feature type="active site" description="Nucleophile" evidence="7 9">
    <location>
        <position position="11"/>
    </location>
</feature>
<dbReference type="GO" id="GO:0006189">
    <property type="term" value="P:'de novo' IMP biosynthetic process"/>
    <property type="evidence" value="ECO:0007669"/>
    <property type="project" value="UniProtKB-UniRule"/>
</dbReference>
<evidence type="ECO:0000256" key="10">
    <source>
        <dbReference type="PIRSR" id="PIRSR000485-2"/>
    </source>
</evidence>
<dbReference type="OrthoDB" id="9801213at2"/>
<evidence type="ECO:0000256" key="9">
    <source>
        <dbReference type="PIRSR" id="PIRSR000485-1"/>
    </source>
</evidence>
<dbReference type="STRING" id="569857.TP70_09920"/>
<evidence type="ECO:0000256" key="8">
    <source>
        <dbReference type="PIRNR" id="PIRNR000485"/>
    </source>
</evidence>
<sequence>MYDIRGLNEECGVFGIWNHPYAAHLTYLALHSLQHRGQEGAGIVCSNGKQLFGARGMGLLTEAISDEQLKSLEGYQSAIGHVRYATTGASEISNVQPFLFKHSKGDLGLAHNGNLTNATQIRRAIESEGGIFQTTSDSEVLAHLLIKGKAKSIKANQKAALNQVKGAFSCVILNEQQLTATRDNCGVRPLMLGKVDGAYCVASETCAFTAIGAEYIRDIEPGELITFSGDNDVDYDMYTPDVHQHMCAMEYIYFARPDSEFQKHSIYQVRKALGRQLAKEMGVDADIVIGVPDSSLQAAKGFSEQTGIPNEQGLLKNRYIGRTFITPDQQVRERQVRMKHSPIRDVVEGKSVVVIDDSIVRGTTSKYIVNALKSAGAREVHMGISSPPLKNPCYYGIDVSTHAELMAAQHSVETIKEMIGADTLTYLSVEGMHDVFKQYGSKGECNACFTGQYPIEIVDHQLPEVKEMKRRGV</sequence>
<dbReference type="Gene3D" id="3.60.20.10">
    <property type="entry name" value="Glutamine Phosphoribosylpyrophosphate, subunit 1, domain 1"/>
    <property type="match status" value="1"/>
</dbReference>
<protein>
    <recommendedName>
        <fullName evidence="7">Amidophosphoribosyltransferase</fullName>
        <shortName evidence="7">ATase</shortName>
        <ecNumber evidence="7">2.4.2.14</ecNumber>
    </recommendedName>
    <alternativeName>
        <fullName evidence="7">Glutamine phosphoribosylpyrophosphate amidotransferase</fullName>
        <shortName evidence="7">GPATase</shortName>
    </alternativeName>
</protein>
<evidence type="ECO:0000313" key="13">
    <source>
        <dbReference type="EMBL" id="KIX90027.1"/>
    </source>
</evidence>
<dbReference type="EMBL" id="JXWY01000107">
    <property type="protein sequence ID" value="KIX90027.1"/>
    <property type="molecule type" value="Genomic_DNA"/>
</dbReference>
<feature type="binding site" evidence="7 10">
    <location>
        <position position="356"/>
    </location>
    <ligand>
        <name>Mg(2+)</name>
        <dbReference type="ChEBI" id="CHEBI:18420"/>
    </ligand>
</feature>
<dbReference type="HAMAP" id="MF_01931">
    <property type="entry name" value="PurF"/>
    <property type="match status" value="1"/>
</dbReference>
<evidence type="ECO:0000259" key="12">
    <source>
        <dbReference type="PROSITE" id="PS51278"/>
    </source>
</evidence>
<keyword evidence="15" id="KW-1185">Reference proteome</keyword>
<accession>A0A0D6XN26</accession>
<keyword evidence="7 11" id="KW-0408">Iron</keyword>
<comment type="cofactor">
    <cofactor evidence="7 11">
        <name>[4Fe-4S] cluster</name>
        <dbReference type="ChEBI" id="CHEBI:49883"/>
    </cofactor>
    <text evidence="7 11">Binds 1 [4Fe-4S] cluster per subunit.</text>
</comment>
<dbReference type="RefSeq" id="WP_044361357.1">
    <property type="nucleotide sequence ID" value="NZ_JXWY01000107.1"/>
</dbReference>
<evidence type="ECO:0000313" key="16">
    <source>
        <dbReference type="Proteomes" id="UP000254100"/>
    </source>
</evidence>
<dbReference type="Proteomes" id="UP000254100">
    <property type="component" value="Unassembled WGS sequence"/>
</dbReference>
<feature type="binding site" evidence="7 11">
    <location>
        <position position="445"/>
    </location>
    <ligand>
        <name>[4Fe-4S] cluster</name>
        <dbReference type="ChEBI" id="CHEBI:49883"/>
    </ligand>
</feature>
<dbReference type="CDD" id="cd06223">
    <property type="entry name" value="PRTases_typeI"/>
    <property type="match status" value="1"/>
</dbReference>
<keyword evidence="7 11" id="KW-0411">Iron-sulfur</keyword>
<reference evidence="13 15" key="1">
    <citation type="submission" date="2015-01" db="EMBL/GenBank/DDBJ databases">
        <authorList>
            <person name="Guo J."/>
        </authorList>
    </citation>
    <scope>NUCLEOTIDE SEQUENCE [LARGE SCALE GENOMIC DNA]</scope>
    <source>
        <strain evidence="13 15">DSM 22147</strain>
    </source>
</reference>
<dbReference type="PANTHER" id="PTHR11907">
    <property type="entry name" value="AMIDOPHOSPHORIBOSYLTRANSFERASE"/>
    <property type="match status" value="1"/>
</dbReference>
<dbReference type="CDD" id="cd00715">
    <property type="entry name" value="GPATase_N"/>
    <property type="match status" value="1"/>
</dbReference>
<feature type="binding site" evidence="7 10">
    <location>
        <position position="357"/>
    </location>
    <ligand>
        <name>Mg(2+)</name>
        <dbReference type="ChEBI" id="CHEBI:18420"/>
    </ligand>
</feature>
<dbReference type="AlphaFoldDB" id="A0A0D6XN26"/>
<dbReference type="Pfam" id="PF13522">
    <property type="entry name" value="GATase_6"/>
    <property type="match status" value="1"/>
</dbReference>
<dbReference type="SUPFAM" id="SSF53271">
    <property type="entry name" value="PRTase-like"/>
    <property type="match status" value="1"/>
</dbReference>
<keyword evidence="6 7" id="KW-0315">Glutamine amidotransferase</keyword>
<keyword evidence="7 10" id="KW-0460">Magnesium</keyword>
<evidence type="ECO:0000256" key="6">
    <source>
        <dbReference type="ARBA" id="ARBA00022962"/>
    </source>
</evidence>
<evidence type="ECO:0000256" key="1">
    <source>
        <dbReference type="ARBA" id="ARBA00005209"/>
    </source>
</evidence>
<dbReference type="InterPro" id="IPR029055">
    <property type="entry name" value="Ntn_hydrolases_N"/>
</dbReference>
<evidence type="ECO:0000256" key="3">
    <source>
        <dbReference type="ARBA" id="ARBA00022676"/>
    </source>
</evidence>
<dbReference type="UniPathway" id="UPA00074">
    <property type="reaction ID" value="UER00124"/>
</dbReference>
<dbReference type="InterPro" id="IPR000836">
    <property type="entry name" value="PRTase_dom"/>
</dbReference>
<dbReference type="PIRSF" id="PIRSF000485">
    <property type="entry name" value="Amd_phspho_trans"/>
    <property type="match status" value="1"/>
</dbReference>
<dbReference type="InterPro" id="IPR017932">
    <property type="entry name" value="GATase_2_dom"/>
</dbReference>
<evidence type="ECO:0000256" key="4">
    <source>
        <dbReference type="ARBA" id="ARBA00022679"/>
    </source>
</evidence>
<dbReference type="NCBIfam" id="TIGR01134">
    <property type="entry name" value="purF"/>
    <property type="match status" value="1"/>
</dbReference>
<evidence type="ECO:0000256" key="5">
    <source>
        <dbReference type="ARBA" id="ARBA00022755"/>
    </source>
</evidence>
<proteinExistence type="inferred from homology"/>
<dbReference type="EMBL" id="UHDT01000001">
    <property type="protein sequence ID" value="SUM57104.1"/>
    <property type="molecule type" value="Genomic_DNA"/>
</dbReference>
<dbReference type="GO" id="GO:0051539">
    <property type="term" value="F:4 iron, 4 sulfur cluster binding"/>
    <property type="evidence" value="ECO:0007669"/>
    <property type="project" value="UniProtKB-KW"/>
</dbReference>
<comment type="pathway">
    <text evidence="1 7 8">Purine metabolism; IMP biosynthesis via de novo pathway; N(1)-(5-phospho-D-ribosyl)glycinamide from 5-phospho-alpha-D-ribose 1-diphosphate: step 1/2.</text>
</comment>
<dbReference type="GO" id="GO:0004044">
    <property type="term" value="F:amidophosphoribosyltransferase activity"/>
    <property type="evidence" value="ECO:0007669"/>
    <property type="project" value="UniProtKB-UniRule"/>
</dbReference>
<dbReference type="InterPro" id="IPR029057">
    <property type="entry name" value="PRTase-like"/>
</dbReference>
<feature type="binding site" evidence="7 11">
    <location>
        <position position="247"/>
    </location>
    <ligand>
        <name>[4Fe-4S] cluster</name>
        <dbReference type="ChEBI" id="CHEBI:49883"/>
    </ligand>
</feature>
<feature type="binding site" evidence="7 11">
    <location>
        <position position="393"/>
    </location>
    <ligand>
        <name>[4Fe-4S] cluster</name>
        <dbReference type="ChEBI" id="CHEBI:49883"/>
    </ligand>
</feature>